<protein>
    <submittedName>
        <fullName evidence="5">Glycerate kinase</fullName>
    </submittedName>
</protein>
<keyword evidence="2 4" id="KW-0808">Transferase</keyword>
<comment type="caution">
    <text evidence="5">The sequence shown here is derived from an EMBL/GenBank/DDBJ whole genome shotgun (WGS) entry which is preliminary data.</text>
</comment>
<dbReference type="Gene3D" id="3.90.1510.10">
    <property type="entry name" value="Glycerate kinase, domain 2"/>
    <property type="match status" value="1"/>
</dbReference>
<dbReference type="GO" id="GO:0031388">
    <property type="term" value="P:organic acid phosphorylation"/>
    <property type="evidence" value="ECO:0007669"/>
    <property type="project" value="UniProtKB-UniRule"/>
</dbReference>
<dbReference type="InterPro" id="IPR036129">
    <property type="entry name" value="Glycerate_kinase_sf"/>
</dbReference>
<organism evidence="5 6">
    <name type="scientific">Muiribacterium halophilum</name>
    <dbReference type="NCBI Taxonomy" id="2053465"/>
    <lineage>
        <taxon>Bacteria</taxon>
        <taxon>Candidatus Muiribacteriota</taxon>
        <taxon>Candidatus Muiribacteriia</taxon>
        <taxon>Candidatus Muiribacteriales</taxon>
        <taxon>Candidatus Muiribacteriaceae</taxon>
        <taxon>Candidatus Muiribacterium</taxon>
    </lineage>
</organism>
<dbReference type="Proteomes" id="UP000234857">
    <property type="component" value="Unassembled WGS sequence"/>
</dbReference>
<dbReference type="InterPro" id="IPR018197">
    <property type="entry name" value="Glycerate_kinase_RE-like"/>
</dbReference>
<proteinExistence type="inferred from homology"/>
<accession>A0A2N5ZM00</accession>
<gene>
    <name evidence="5" type="ORF">C0601_01215</name>
</gene>
<evidence type="ECO:0000256" key="2">
    <source>
        <dbReference type="ARBA" id="ARBA00022679"/>
    </source>
</evidence>
<dbReference type="InterPro" id="IPR018193">
    <property type="entry name" value="Glyc_kinase_flavodox-like_fold"/>
</dbReference>
<evidence type="ECO:0000313" key="5">
    <source>
        <dbReference type="EMBL" id="PLX19676.1"/>
    </source>
</evidence>
<dbReference type="Pfam" id="PF02595">
    <property type="entry name" value="Gly_kinase"/>
    <property type="match status" value="1"/>
</dbReference>
<name>A0A2N5ZM00_MUIH1</name>
<evidence type="ECO:0000313" key="6">
    <source>
        <dbReference type="Proteomes" id="UP000234857"/>
    </source>
</evidence>
<dbReference type="GO" id="GO:0008887">
    <property type="term" value="F:glycerate kinase activity"/>
    <property type="evidence" value="ECO:0007669"/>
    <property type="project" value="UniProtKB-UniRule"/>
</dbReference>
<sequence>MIDSFKKSISSLEISKLVRDELLKKKNGFDINIIPIADGGEGTVEALTFNKKFIEKRFQVTGPYKDAVNSFYNIFDSTAYIEMCSASGFSALESKILSPYFATSYGTGELLKDAFLNKEVESIVLGIGGSLTNDCGAGMLQALGMKFSLKGKILGKDLGNIEFINEKDFLKGMRKKPITVLCDVDNPLLGENGATMVYAKQKGATENQIDKLEDGIKKFHKLTKNIIGKDLSEIPGTGAAGGMGYALLSFFDIKFVNGFDYMMNEFDLKENIKKSDLIITGEGKFDNQSFYGKPTGRIISLAKKYNKKIVLICGQSEIIENDICVYPISDIAIDMDDAMLSPEKYIKKIVKGLKL</sequence>
<dbReference type="SUPFAM" id="SSF110738">
    <property type="entry name" value="Glycerate kinase I"/>
    <property type="match status" value="1"/>
</dbReference>
<evidence type="ECO:0000256" key="3">
    <source>
        <dbReference type="ARBA" id="ARBA00022777"/>
    </source>
</evidence>
<dbReference type="Gene3D" id="3.40.50.10350">
    <property type="entry name" value="Glycerate kinase, domain 1"/>
    <property type="match status" value="1"/>
</dbReference>
<dbReference type="AlphaFoldDB" id="A0A2N5ZM00"/>
<dbReference type="PIRSF" id="PIRSF006078">
    <property type="entry name" value="GlxK"/>
    <property type="match status" value="1"/>
</dbReference>
<dbReference type="InterPro" id="IPR004381">
    <property type="entry name" value="Glycerate_kinase"/>
</dbReference>
<dbReference type="PANTHER" id="PTHR21599:SF0">
    <property type="entry name" value="GLYCERATE KINASE"/>
    <property type="match status" value="1"/>
</dbReference>
<evidence type="ECO:0000256" key="1">
    <source>
        <dbReference type="ARBA" id="ARBA00006284"/>
    </source>
</evidence>
<comment type="similarity">
    <text evidence="1 4">Belongs to the glycerate kinase type-1 family.</text>
</comment>
<keyword evidence="3 4" id="KW-0418">Kinase</keyword>
<dbReference type="EMBL" id="PKTG01000022">
    <property type="protein sequence ID" value="PLX19676.1"/>
    <property type="molecule type" value="Genomic_DNA"/>
</dbReference>
<evidence type="ECO:0000256" key="4">
    <source>
        <dbReference type="PIRNR" id="PIRNR006078"/>
    </source>
</evidence>
<reference evidence="5 6" key="1">
    <citation type="submission" date="2017-11" db="EMBL/GenBank/DDBJ databases">
        <title>Genome-resolved metagenomics identifies genetic mobility, metabolic interactions, and unexpected diversity in perchlorate-reducing communities.</title>
        <authorList>
            <person name="Barnum T.P."/>
            <person name="Figueroa I.A."/>
            <person name="Carlstrom C.I."/>
            <person name="Lucas L.N."/>
            <person name="Engelbrektson A.L."/>
            <person name="Coates J.D."/>
        </authorList>
    </citation>
    <scope>NUCLEOTIDE SEQUENCE [LARGE SCALE GENOMIC DNA]</scope>
    <source>
        <strain evidence="5">BM706</strain>
    </source>
</reference>
<dbReference type="NCBIfam" id="TIGR00045">
    <property type="entry name" value="glycerate kinase"/>
    <property type="match status" value="1"/>
</dbReference>
<dbReference type="PANTHER" id="PTHR21599">
    <property type="entry name" value="GLYCERATE KINASE"/>
    <property type="match status" value="1"/>
</dbReference>